<dbReference type="OrthoDB" id="10681375at2759"/>
<gene>
    <name evidence="2" type="ORF">TRFO_22545</name>
</gene>
<keyword evidence="3" id="KW-1185">Reference proteome</keyword>
<evidence type="ECO:0000256" key="1">
    <source>
        <dbReference type="SAM" id="Coils"/>
    </source>
</evidence>
<dbReference type="Proteomes" id="UP000179807">
    <property type="component" value="Unassembled WGS sequence"/>
</dbReference>
<reference evidence="2" key="1">
    <citation type="submission" date="2016-10" db="EMBL/GenBank/DDBJ databases">
        <authorList>
            <person name="Benchimol M."/>
            <person name="Almeida L.G."/>
            <person name="Vasconcelos A.T."/>
            <person name="Perreira-Neves A."/>
            <person name="Rosa I.A."/>
            <person name="Tasca T."/>
            <person name="Bogo M.R."/>
            <person name="de Souza W."/>
        </authorList>
    </citation>
    <scope>NUCLEOTIDE SEQUENCE [LARGE SCALE GENOMIC DNA]</scope>
    <source>
        <strain evidence="2">K</strain>
    </source>
</reference>
<keyword evidence="1" id="KW-0175">Coiled coil</keyword>
<comment type="caution">
    <text evidence="2">The sequence shown here is derived from an EMBL/GenBank/DDBJ whole genome shotgun (WGS) entry which is preliminary data.</text>
</comment>
<evidence type="ECO:0000313" key="2">
    <source>
        <dbReference type="EMBL" id="OHT08799.1"/>
    </source>
</evidence>
<protein>
    <submittedName>
        <fullName evidence="2">Uncharacterized protein</fullName>
    </submittedName>
</protein>
<organism evidence="2 3">
    <name type="scientific">Tritrichomonas foetus</name>
    <dbReference type="NCBI Taxonomy" id="1144522"/>
    <lineage>
        <taxon>Eukaryota</taxon>
        <taxon>Metamonada</taxon>
        <taxon>Parabasalia</taxon>
        <taxon>Tritrichomonadida</taxon>
        <taxon>Tritrichomonadidae</taxon>
        <taxon>Tritrichomonas</taxon>
    </lineage>
</organism>
<dbReference type="GeneID" id="94837318"/>
<name>A0A1J4KBL6_9EUKA</name>
<feature type="coiled-coil region" evidence="1">
    <location>
        <begin position="58"/>
        <end position="92"/>
    </location>
</feature>
<dbReference type="RefSeq" id="XP_068361935.1">
    <property type="nucleotide sequence ID" value="XM_068502614.1"/>
</dbReference>
<dbReference type="AlphaFoldDB" id="A0A1J4KBL6"/>
<evidence type="ECO:0000313" key="3">
    <source>
        <dbReference type="Proteomes" id="UP000179807"/>
    </source>
</evidence>
<sequence>MMDEKEVKAYRLSHLSILLAQTFQTIAHDSISQQMEKHVISSKYTEDRLIEVFQTLLNKEREELLLQTELQIQSLKDENLKIRNDFKAQLREKGFNIQSICATNLEMRARVGEANALLFGRKWKRNQLQKSEKMKIDRLQQQINKYKQYVTKIKGNVHDFKNELDHLYSDISDMICQYPKTFRHAKRKMEAKFSEQLNIDTHDLPSLEEKYKAAKIAKKENFESMRFLYQYVTKQEPSMFSIAEITEFKNHIQDFQKDDYSEGNKEITRKIKEKIQSTIGKQESEYMPILTKQRKALEKLKSELEATCKKLQTLMSSESAIDRRFLSMVEASKNEMVNTQAKTDDIMLKLQKLSFSSSSNVY</sequence>
<dbReference type="VEuPathDB" id="TrichDB:TRFO_22545"/>
<dbReference type="EMBL" id="MLAK01000657">
    <property type="protein sequence ID" value="OHT08799.1"/>
    <property type="molecule type" value="Genomic_DNA"/>
</dbReference>
<accession>A0A1J4KBL6</accession>
<proteinExistence type="predicted"/>
<feature type="coiled-coil region" evidence="1">
    <location>
        <begin position="287"/>
        <end position="317"/>
    </location>
</feature>